<reference evidence="2" key="2">
    <citation type="submission" date="2013-10" db="EMBL/GenBank/DDBJ databases">
        <authorList>
            <person name="Aslett M."/>
        </authorList>
    </citation>
    <scope>NUCLEOTIDE SEQUENCE [LARGE SCALE GENOMIC DNA]</scope>
    <source>
        <strain evidence="2">Houghton</strain>
    </source>
</reference>
<dbReference type="AlphaFoldDB" id="U6KNQ4"/>
<accession>U6KNQ4</accession>
<proteinExistence type="predicted"/>
<gene>
    <name evidence="2" type="ORF">ETH_00017955</name>
</gene>
<dbReference type="EMBL" id="HG673899">
    <property type="protein sequence ID" value="CDJ38446.1"/>
    <property type="molecule type" value="Genomic_DNA"/>
</dbReference>
<dbReference type="OrthoDB" id="10511219at2759"/>
<keyword evidence="3" id="KW-1185">Reference proteome</keyword>
<feature type="region of interest" description="Disordered" evidence="1">
    <location>
        <begin position="1"/>
        <end position="94"/>
    </location>
</feature>
<feature type="compositionally biased region" description="Polar residues" evidence="1">
    <location>
        <begin position="18"/>
        <end position="35"/>
    </location>
</feature>
<dbReference type="VEuPathDB" id="ToxoDB:ETH_00017955"/>
<dbReference type="Proteomes" id="UP000030747">
    <property type="component" value="Unassembled WGS sequence"/>
</dbReference>
<name>U6KNQ4_EIMTE</name>
<dbReference type="RefSeq" id="XP_013229284.1">
    <property type="nucleotide sequence ID" value="XM_013373830.1"/>
</dbReference>
<reference evidence="2" key="1">
    <citation type="submission" date="2013-10" db="EMBL/GenBank/DDBJ databases">
        <title>Genomic analysis of the causative agents of coccidiosis in chickens.</title>
        <authorList>
            <person name="Reid A.J."/>
            <person name="Blake D."/>
            <person name="Billington K."/>
            <person name="Browne H."/>
            <person name="Dunn M."/>
            <person name="Hung S."/>
            <person name="Kawahara F."/>
            <person name="Miranda-Saavedra D."/>
            <person name="Mourier T."/>
            <person name="Nagra H."/>
            <person name="Otto T.D."/>
            <person name="Rawlings N."/>
            <person name="Sanchez A."/>
            <person name="Sanders M."/>
            <person name="Subramaniam C."/>
            <person name="Tay Y."/>
            <person name="Dear P."/>
            <person name="Doerig C."/>
            <person name="Gruber A."/>
            <person name="Parkinson J."/>
            <person name="Shirley M."/>
            <person name="Wan K.L."/>
            <person name="Berriman M."/>
            <person name="Tomley F."/>
            <person name="Pain A."/>
        </authorList>
    </citation>
    <scope>NUCLEOTIDE SEQUENCE [LARGE SCALE GENOMIC DNA]</scope>
    <source>
        <strain evidence="2">Houghton</strain>
    </source>
</reference>
<dbReference type="VEuPathDB" id="ToxoDB:ETH2_0721300"/>
<protein>
    <submittedName>
        <fullName evidence="2">Uncharacterized protein</fullName>
    </submittedName>
</protein>
<evidence type="ECO:0000256" key="1">
    <source>
        <dbReference type="SAM" id="MobiDB-lite"/>
    </source>
</evidence>
<dbReference type="OMA" id="SAKEPRH"/>
<organism evidence="2 3">
    <name type="scientific">Eimeria tenella</name>
    <name type="common">Coccidian parasite</name>
    <dbReference type="NCBI Taxonomy" id="5802"/>
    <lineage>
        <taxon>Eukaryota</taxon>
        <taxon>Sar</taxon>
        <taxon>Alveolata</taxon>
        <taxon>Apicomplexa</taxon>
        <taxon>Conoidasida</taxon>
        <taxon>Coccidia</taxon>
        <taxon>Eucoccidiorida</taxon>
        <taxon>Eimeriorina</taxon>
        <taxon>Eimeriidae</taxon>
        <taxon>Eimeria</taxon>
    </lineage>
</organism>
<evidence type="ECO:0000313" key="3">
    <source>
        <dbReference type="Proteomes" id="UP000030747"/>
    </source>
</evidence>
<sequence length="448" mass="48784">MARPAQVAPTRRLYTPEPATQQPLQTASTHFSFTFENPDDLPAYGGPLEGPYAASWGPAGPLGVPPELQQLQQQQQQQNSWAFEGAPKGPFPSPRRRAIFRSSVFAAVALLLCLGGLKAAQQRQQQQQQQQQQVAAAAAAAPAAPAAAAASEDAQRWAQALAASADELQVTWKRVSREVREAFVQNFSPLAGFSGESGEREALLLLQQQTEAIWSLLPREGASETQKTEFLLHAKLLQAVCCAAAARLRSLAKLEAAAAEGGPPVALLGGPPVRSGFYLGPKGQRSMTFREFLELLPQSAAAAAAAAAGADGEAAVPAEAAERLAGLLQVEEKYLENDKSVLEMFKSIGDLLELGFWKKGEEAEEFVGFLRHREKALENAKREVYFENPFLLLTHLKSKWKEEEVERLSQQLWQEQQGRLADAVRQKLETAQVAFSENSLFAFAIFLL</sequence>
<evidence type="ECO:0000313" key="2">
    <source>
        <dbReference type="EMBL" id="CDJ38446.1"/>
    </source>
</evidence>
<feature type="compositionally biased region" description="Low complexity" evidence="1">
    <location>
        <begin position="68"/>
        <end position="78"/>
    </location>
</feature>
<dbReference type="GeneID" id="25252730"/>